<comment type="caution">
    <text evidence="3">The sequence shown here is derived from an EMBL/GenBank/DDBJ whole genome shotgun (WGS) entry which is preliminary data.</text>
</comment>
<evidence type="ECO:0000313" key="4">
    <source>
        <dbReference type="Proteomes" id="UP000663828"/>
    </source>
</evidence>
<dbReference type="EMBL" id="CAJNOR010002527">
    <property type="protein sequence ID" value="CAF1306801.1"/>
    <property type="molecule type" value="Genomic_DNA"/>
</dbReference>
<dbReference type="Proteomes" id="UP000663828">
    <property type="component" value="Unassembled WGS sequence"/>
</dbReference>
<dbReference type="SUPFAM" id="SSF49265">
    <property type="entry name" value="Fibronectin type III"/>
    <property type="match status" value="1"/>
</dbReference>
<reference evidence="3" key="1">
    <citation type="submission" date="2021-02" db="EMBL/GenBank/DDBJ databases">
        <authorList>
            <person name="Nowell W R."/>
        </authorList>
    </citation>
    <scope>NUCLEOTIDE SEQUENCE</scope>
</reference>
<dbReference type="Pfam" id="PF00041">
    <property type="entry name" value="fn3"/>
    <property type="match status" value="1"/>
</dbReference>
<name>A0A815E511_ADIRI</name>
<dbReference type="InterPro" id="IPR036116">
    <property type="entry name" value="FN3_sf"/>
</dbReference>
<dbReference type="InterPro" id="IPR003961">
    <property type="entry name" value="FN3_dom"/>
</dbReference>
<dbReference type="AlphaFoldDB" id="A0A815E511"/>
<feature type="signal peptide" evidence="1">
    <location>
        <begin position="1"/>
        <end position="19"/>
    </location>
</feature>
<dbReference type="InterPro" id="IPR013783">
    <property type="entry name" value="Ig-like_fold"/>
</dbReference>
<dbReference type="CDD" id="cd00063">
    <property type="entry name" value="FN3"/>
    <property type="match status" value="1"/>
</dbReference>
<proteinExistence type="predicted"/>
<gene>
    <name evidence="3" type="ORF">XAT740_LOCUS29162</name>
</gene>
<feature type="chain" id="PRO_5032957259" description="Fibronectin type-III domain-containing protein" evidence="1">
    <location>
        <begin position="20"/>
        <end position="125"/>
    </location>
</feature>
<accession>A0A815E511</accession>
<feature type="domain" description="Fibronectin type-III" evidence="2">
    <location>
        <begin position="21"/>
        <end position="114"/>
    </location>
</feature>
<evidence type="ECO:0000256" key="1">
    <source>
        <dbReference type="SAM" id="SignalP"/>
    </source>
</evidence>
<evidence type="ECO:0000313" key="3">
    <source>
        <dbReference type="EMBL" id="CAF1306801.1"/>
    </source>
</evidence>
<keyword evidence="4" id="KW-1185">Reference proteome</keyword>
<keyword evidence="1" id="KW-0732">Signal</keyword>
<dbReference type="SMART" id="SM00060">
    <property type="entry name" value="FN3"/>
    <property type="match status" value="1"/>
</dbReference>
<organism evidence="3 4">
    <name type="scientific">Adineta ricciae</name>
    <name type="common">Rotifer</name>
    <dbReference type="NCBI Taxonomy" id="249248"/>
    <lineage>
        <taxon>Eukaryota</taxon>
        <taxon>Metazoa</taxon>
        <taxon>Spiralia</taxon>
        <taxon>Gnathifera</taxon>
        <taxon>Rotifera</taxon>
        <taxon>Eurotatoria</taxon>
        <taxon>Bdelloidea</taxon>
        <taxon>Adinetida</taxon>
        <taxon>Adinetidae</taxon>
        <taxon>Adineta</taxon>
    </lineage>
</organism>
<dbReference type="Gene3D" id="2.60.40.10">
    <property type="entry name" value="Immunoglobulins"/>
    <property type="match status" value="1"/>
</dbReference>
<protein>
    <recommendedName>
        <fullName evidence="2">Fibronectin type-III domain-containing protein</fullName>
    </recommendedName>
</protein>
<evidence type="ECO:0000259" key="2">
    <source>
        <dbReference type="PROSITE" id="PS50853"/>
    </source>
</evidence>
<sequence length="125" mass="14236">MIFRLLVSIIFVFITVNLAQIPTNVRIVATDKDFIRLSWSKPDRIPAVHGYTIKYRPIHSNQSWIVRQTDATQIVLNELRPITKYEIILQAYANSSYTDSSGPSTRIEAITDETGNFLFSGFISV</sequence>
<dbReference type="PROSITE" id="PS50853">
    <property type="entry name" value="FN3"/>
    <property type="match status" value="1"/>
</dbReference>